<proteinExistence type="predicted"/>
<comment type="caution">
    <text evidence="2">The sequence shown here is derived from an EMBL/GenBank/DDBJ whole genome shotgun (WGS) entry which is preliminary data.</text>
</comment>
<dbReference type="InterPro" id="IPR007781">
    <property type="entry name" value="NAGLU"/>
</dbReference>
<feature type="non-terminal residue" evidence="2">
    <location>
        <position position="1"/>
    </location>
</feature>
<dbReference type="PANTHER" id="PTHR12872">
    <property type="entry name" value="ALPHA-N-ACETYLGLUCOSAMINIDASE"/>
    <property type="match status" value="1"/>
</dbReference>
<dbReference type="Gene3D" id="3.20.20.80">
    <property type="entry name" value="Glycosidases"/>
    <property type="match status" value="1"/>
</dbReference>
<dbReference type="OrthoDB" id="1666656at2759"/>
<evidence type="ECO:0000313" key="2">
    <source>
        <dbReference type="EMBL" id="KAJ4850565.1"/>
    </source>
</evidence>
<reference evidence="2" key="1">
    <citation type="submission" date="2022-02" db="EMBL/GenBank/DDBJ databases">
        <authorList>
            <person name="Henning P.M."/>
            <person name="McCubbin A.G."/>
            <person name="Shore J.S."/>
        </authorList>
    </citation>
    <scope>NUCLEOTIDE SEQUENCE</scope>
    <source>
        <strain evidence="2">F60SS</strain>
        <tissue evidence="2">Leaves</tissue>
    </source>
</reference>
<dbReference type="EMBL" id="JAKUCV010000279">
    <property type="protein sequence ID" value="KAJ4850565.1"/>
    <property type="molecule type" value="Genomic_DNA"/>
</dbReference>
<accession>A0A9Q0GKD2</accession>
<protein>
    <recommendedName>
        <fullName evidence="1">Alpha-N-acetylglucosaminidase tim-barrel domain-containing protein</fullName>
    </recommendedName>
</protein>
<feature type="domain" description="Alpha-N-acetylglucosaminidase tim-barrel" evidence="1">
    <location>
        <begin position="79"/>
        <end position="172"/>
    </location>
</feature>
<evidence type="ECO:0000313" key="3">
    <source>
        <dbReference type="Proteomes" id="UP001141552"/>
    </source>
</evidence>
<dbReference type="PANTHER" id="PTHR12872:SF3">
    <property type="entry name" value="ALPHA-N-ACETYLGLUCOSAMINIDASE"/>
    <property type="match status" value="1"/>
</dbReference>
<dbReference type="InterPro" id="IPR024733">
    <property type="entry name" value="NAGLU_tim-barrel"/>
</dbReference>
<name>A0A9Q0GKD2_9ROSI</name>
<keyword evidence="3" id="KW-1185">Reference proteome</keyword>
<evidence type="ECO:0000259" key="1">
    <source>
        <dbReference type="Pfam" id="PF05089"/>
    </source>
</evidence>
<dbReference type="Proteomes" id="UP001141552">
    <property type="component" value="Unassembled WGS sequence"/>
</dbReference>
<gene>
    <name evidence="2" type="ORF">Tsubulata_048172</name>
</gene>
<dbReference type="Pfam" id="PF05089">
    <property type="entry name" value="NAGLU"/>
    <property type="match status" value="1"/>
</dbReference>
<organism evidence="2 3">
    <name type="scientific">Turnera subulata</name>
    <dbReference type="NCBI Taxonomy" id="218843"/>
    <lineage>
        <taxon>Eukaryota</taxon>
        <taxon>Viridiplantae</taxon>
        <taxon>Streptophyta</taxon>
        <taxon>Embryophyta</taxon>
        <taxon>Tracheophyta</taxon>
        <taxon>Spermatophyta</taxon>
        <taxon>Magnoliopsida</taxon>
        <taxon>eudicotyledons</taxon>
        <taxon>Gunneridae</taxon>
        <taxon>Pentapetalae</taxon>
        <taxon>rosids</taxon>
        <taxon>fabids</taxon>
        <taxon>Malpighiales</taxon>
        <taxon>Passifloraceae</taxon>
        <taxon>Turnera</taxon>
    </lineage>
</organism>
<sequence>MPRLFFAVCFEKIRFHARFPSALKSSLLRTNSMTSAPRSSPSTPPSQTGMELDRIAYSSGVRAAISSYICIRFSVKSDHRWCCTYLLDAIDPFFVEIGKAFMEQQIREYGITGHIYNCDTFDENTPPVDDPEYISSLGAAIYKGMQTGDGDVVWLMQEWLFSYDPFWRPAQMK</sequence>
<reference evidence="2" key="2">
    <citation type="journal article" date="2023" name="Plants (Basel)">
        <title>Annotation of the Turnera subulata (Passifloraceae) Draft Genome Reveals the S-Locus Evolved after the Divergence of Turneroideae from Passifloroideae in a Stepwise Manner.</title>
        <authorList>
            <person name="Henning P.M."/>
            <person name="Roalson E.H."/>
            <person name="Mir W."/>
            <person name="McCubbin A.G."/>
            <person name="Shore J.S."/>
        </authorList>
    </citation>
    <scope>NUCLEOTIDE SEQUENCE</scope>
    <source>
        <strain evidence="2">F60SS</strain>
    </source>
</reference>
<dbReference type="AlphaFoldDB" id="A0A9Q0GKD2"/>